<dbReference type="InterPro" id="IPR020221">
    <property type="entry name" value="DUF5505"/>
</dbReference>
<protein>
    <submittedName>
        <fullName evidence="1">Uncharacterized protein</fullName>
    </submittedName>
</protein>
<dbReference type="Proteomes" id="UP001256712">
    <property type="component" value="Segment"/>
</dbReference>
<sequence>MYDKFLIYLHLNGLHGEAKYYEYLMSQMDFENQMADEIKRFCTTRLKPAITCINLATETIDALVNSVVCKNKLLNPYAKEVQFALQYMFDDDEITNEDQERFKILLFQNYKNYDFMNQYLCLNNLFVPKYEFKDMFDIVKIDYKNLLSLVNKYI</sequence>
<evidence type="ECO:0000313" key="2">
    <source>
        <dbReference type="Proteomes" id="UP001256712"/>
    </source>
</evidence>
<proteinExistence type="predicted"/>
<name>A0AAE9LNH8_9ABAC</name>
<dbReference type="Pfam" id="PF17610">
    <property type="entry name" value="DUF5505"/>
    <property type="match status" value="1"/>
</dbReference>
<keyword evidence="2" id="KW-1185">Reference proteome</keyword>
<evidence type="ECO:0000313" key="1">
    <source>
        <dbReference type="EMBL" id="USC25911.1"/>
    </source>
</evidence>
<dbReference type="EMBL" id="OL685370">
    <property type="protein sequence ID" value="USC25911.1"/>
    <property type="molecule type" value="Genomic_DNA"/>
</dbReference>
<reference evidence="1" key="1">
    <citation type="journal article" date="2022" name="J. Invertebr. Pathol.">
        <title>Identification of a new nucleopolyhedrovirus isolated from the olive leaf moth, Palpita vitrealis, from two locations in Egypt.</title>
        <authorList>
            <person name="El-Salamouny S."/>
            <person name="Wennmann J.T."/>
            <person name="Kleespies R.G."/>
            <person name="Richert-Poggeler K.R."/>
            <person name="Mansour A."/>
            <person name="Awad M."/>
            <person name="Agamy E."/>
            <person name="Salama R."/>
            <person name="Jehle J.A."/>
        </authorList>
    </citation>
    <scope>NUCLEOTIDE SEQUENCE</scope>
    <source>
        <strain evidence="1">Giza 2005</strain>
    </source>
</reference>
<organism evidence="1 2">
    <name type="scientific">Palpita vitrealis nucleopolyhedrovirus</name>
    <dbReference type="NCBI Taxonomy" id="2951960"/>
    <lineage>
        <taxon>Viruses</taxon>
        <taxon>Viruses incertae sedis</taxon>
        <taxon>Naldaviricetes</taxon>
        <taxon>Lefavirales</taxon>
        <taxon>Baculoviridae</taxon>
        <taxon>Alphabaculovirus</taxon>
        <taxon>Alphabaculovirus pavitrealis</taxon>
    </lineage>
</organism>
<accession>A0AAE9LNH8</accession>